<keyword evidence="4" id="KW-1185">Reference proteome</keyword>
<dbReference type="RefSeq" id="WP_141922748.1">
    <property type="nucleotide sequence ID" value="NZ_VFQC01000001.1"/>
</dbReference>
<comment type="caution">
    <text evidence="3">The sequence shown here is derived from an EMBL/GenBank/DDBJ whole genome shotgun (WGS) entry which is preliminary data.</text>
</comment>
<dbReference type="EMBL" id="VFQC01000001">
    <property type="protein sequence ID" value="TQN31417.1"/>
    <property type="molecule type" value="Genomic_DNA"/>
</dbReference>
<dbReference type="PANTHER" id="PTHR37031:SF2">
    <property type="entry name" value="PHOD-LIKE PHOSPHATASE METALLOPHOSPHATASE DOMAIN-CONTAINING PROTEIN"/>
    <property type="match status" value="1"/>
</dbReference>
<dbReference type="InterPro" id="IPR038607">
    <property type="entry name" value="PhoD-like_sf"/>
</dbReference>
<feature type="domain" description="DUF7800" evidence="2">
    <location>
        <begin position="3"/>
        <end position="88"/>
    </location>
</feature>
<proteinExistence type="predicted"/>
<dbReference type="Pfam" id="PF25077">
    <property type="entry name" value="DUF7800"/>
    <property type="match status" value="1"/>
</dbReference>
<dbReference type="InterPro" id="IPR056702">
    <property type="entry name" value="DUF7800"/>
</dbReference>
<dbReference type="Gene3D" id="3.60.21.70">
    <property type="entry name" value="PhoD-like phosphatase"/>
    <property type="match status" value="1"/>
</dbReference>
<evidence type="ECO:0000259" key="1">
    <source>
        <dbReference type="Pfam" id="PF09423"/>
    </source>
</evidence>
<gene>
    <name evidence="3" type="ORF">FHX37_1318</name>
</gene>
<dbReference type="Proteomes" id="UP000317422">
    <property type="component" value="Unassembled WGS sequence"/>
</dbReference>
<name>A0A543NHU2_9ACTN</name>
<organism evidence="3 4">
    <name type="scientific">Haloactinospora alba</name>
    <dbReference type="NCBI Taxonomy" id="405555"/>
    <lineage>
        <taxon>Bacteria</taxon>
        <taxon>Bacillati</taxon>
        <taxon>Actinomycetota</taxon>
        <taxon>Actinomycetes</taxon>
        <taxon>Streptosporangiales</taxon>
        <taxon>Nocardiopsidaceae</taxon>
        <taxon>Haloactinospora</taxon>
    </lineage>
</organism>
<protein>
    <submittedName>
        <fullName evidence="3">PhoD-like phosphatase</fullName>
    </submittedName>
</protein>
<evidence type="ECO:0000313" key="3">
    <source>
        <dbReference type="EMBL" id="TQN31417.1"/>
    </source>
</evidence>
<evidence type="ECO:0000259" key="2">
    <source>
        <dbReference type="Pfam" id="PF25077"/>
    </source>
</evidence>
<dbReference type="Pfam" id="PF09423">
    <property type="entry name" value="PhoD"/>
    <property type="match status" value="1"/>
</dbReference>
<dbReference type="InterPro" id="IPR029052">
    <property type="entry name" value="Metallo-depent_PP-like"/>
</dbReference>
<dbReference type="SUPFAM" id="SSF56300">
    <property type="entry name" value="Metallo-dependent phosphatases"/>
    <property type="match status" value="1"/>
</dbReference>
<dbReference type="InterPro" id="IPR018946">
    <property type="entry name" value="PhoD-like_MPP"/>
</dbReference>
<accession>A0A543NHU2</accession>
<dbReference type="AlphaFoldDB" id="A0A543NHU2"/>
<sequence length="575" mass="63747">MGASLRLGPLLRHATETTATVWVETDSPCQVRVSAGEATAEATTFTVHGHHYAVCELTGLPTDSALPYRVHLDQEQVWPEADSGYPPSLLRTLGADASARIAFGSCHTPTTHSAEHVRRYGRDMLRSYAEQLITERRAASGAIGSTDPSLLLLIGDQVYADELQPSMRTFLREHRGSRNSDTDPPEDEVVSFEEYAELYRQAWTDPDIRWLLSTVPTLMLFDDHDVRDDWNTSGTWRREIARTPWWKPRVTSGLGAYWIYQHLGNLSAEERAADPVFRDVVADDGDSGDRVDAFAWRAHAQPDSYRWSYGLDFGRNRLLMMDTRCGRLVDDDSRRSMLSTEDTAWLDAQVTGGVDHLIIASSLPFLMPPAIHHLEAWNEAVCAGAWGRLARGPGEKLRQDVDLEHWPAFQRSFRSTAGSVLRAASGDRGTPPASVLFLGGDVHFSYLAQARPAGADSVQSRIVQLVSSPTCNRLPGKLRWAMWGVTRRLTSMVGAALARSAGVRPSPLRWRLDAGPWFDNTLAFLELNGRTADVYWASPPALGSGRGSPHDWTANVRRHRVSEETAGTSTVPPSR</sequence>
<evidence type="ECO:0000313" key="4">
    <source>
        <dbReference type="Proteomes" id="UP000317422"/>
    </source>
</evidence>
<reference evidence="3 4" key="1">
    <citation type="submission" date="2019-06" db="EMBL/GenBank/DDBJ databases">
        <title>Sequencing the genomes of 1000 actinobacteria strains.</title>
        <authorList>
            <person name="Klenk H.-P."/>
        </authorList>
    </citation>
    <scope>NUCLEOTIDE SEQUENCE [LARGE SCALE GENOMIC DNA]</scope>
    <source>
        <strain evidence="3 4">DSM 45015</strain>
    </source>
</reference>
<dbReference type="CDD" id="cd07389">
    <property type="entry name" value="MPP_PhoD"/>
    <property type="match status" value="1"/>
</dbReference>
<dbReference type="PANTHER" id="PTHR37031">
    <property type="entry name" value="METALLOPHOSPHATASE BINDING DOMAIN PROTEIN"/>
    <property type="match status" value="1"/>
</dbReference>
<feature type="domain" description="PhoD-like phosphatase metallophosphatase" evidence="1">
    <location>
        <begin position="144"/>
        <end position="469"/>
    </location>
</feature>
<dbReference type="OrthoDB" id="9795624at2"/>